<name>A0A2I1DE73_ASPC2</name>
<feature type="region of interest" description="Disordered" evidence="1">
    <location>
        <begin position="1"/>
        <end position="42"/>
    </location>
</feature>
<reference evidence="2" key="1">
    <citation type="submission" date="2016-12" db="EMBL/GenBank/DDBJ databases">
        <title>The genomes of Aspergillus section Nigri reveals drivers in fungal speciation.</title>
        <authorList>
            <consortium name="DOE Joint Genome Institute"/>
            <person name="Vesth T.C."/>
            <person name="Nybo J."/>
            <person name="Theobald S."/>
            <person name="Brandl J."/>
            <person name="Frisvad J.C."/>
            <person name="Nielsen K.F."/>
            <person name="Lyhne E.K."/>
            <person name="Kogle M.E."/>
            <person name="Kuo A."/>
            <person name="Riley R."/>
            <person name="Clum A."/>
            <person name="Nolan M."/>
            <person name="Lipzen A."/>
            <person name="Salamov A."/>
            <person name="Henrissat B."/>
            <person name="Wiebenga A."/>
            <person name="De vries R.P."/>
            <person name="Grigoriev I.V."/>
            <person name="Mortensen U.H."/>
            <person name="Andersen M.R."/>
            <person name="Baker S.E."/>
        </authorList>
    </citation>
    <scope>NUCLEOTIDE SEQUENCE</scope>
    <source>
        <strain evidence="2">IBT 28561</strain>
    </source>
</reference>
<evidence type="ECO:0000313" key="2">
    <source>
        <dbReference type="EMBL" id="PKY08161.1"/>
    </source>
</evidence>
<dbReference type="GO" id="GO:0005794">
    <property type="term" value="C:Golgi apparatus"/>
    <property type="evidence" value="ECO:0007669"/>
    <property type="project" value="TreeGrafter"/>
</dbReference>
<dbReference type="InterPro" id="IPR011990">
    <property type="entry name" value="TPR-like_helical_dom_sf"/>
</dbReference>
<protein>
    <recommendedName>
        <fullName evidence="4">Trafficking protein particle complex subunit 12</fullName>
    </recommendedName>
</protein>
<dbReference type="RefSeq" id="XP_024696755.1">
    <property type="nucleotide sequence ID" value="XM_024837946.1"/>
</dbReference>
<sequence>MSTSKHDRNASKSRPRSSTRGPLDESHDVTSQPENTTTGDYSGASFYTLDPLIPDEVAHTLEKDLSFLLRYDVYHSLAQIDIPHALRSDFVAPSSNEPLSHNLGTLERLLAEGHFLLAAYLSGAILTSSGISPTDIKLIFALFYTRLACLELSGNTVLAAQESKALEDLSSEFYYITPKSETTDEDQESSQESSYPRHIVPWPLRVLAVRLQSIGFGDPRRGIAGLYDIGIEARREVLRPDISDEHRKAWRDRLADLGIRSVNALIEMGDLSAARRSLDSLRTTASDSFVSKSRKTLLFLLIGDVDAAKRESRLADGSDDTIFKPLLSMAEGRYDDAATEWQALVEAGPKRSDEAMVKQNLAVCLLYTARLNDARETLESLAQENQSFGGLVFNLATVYELCSDKSSKLKTGLVETVARQPITGQTNLDRPNSDFKM</sequence>
<evidence type="ECO:0000256" key="1">
    <source>
        <dbReference type="SAM" id="MobiDB-lite"/>
    </source>
</evidence>
<dbReference type="VEuPathDB" id="FungiDB:P168DRAFT_294283"/>
<keyword evidence="3" id="KW-1185">Reference proteome</keyword>
<dbReference type="EMBL" id="MSFM01000001">
    <property type="protein sequence ID" value="PKY08161.1"/>
    <property type="molecule type" value="Genomic_DNA"/>
</dbReference>
<dbReference type="SUPFAM" id="SSF48452">
    <property type="entry name" value="TPR-like"/>
    <property type="match status" value="1"/>
</dbReference>
<comment type="caution">
    <text evidence="2">The sequence shown here is derived from an EMBL/GenBank/DDBJ whole genome shotgun (WGS) entry which is preliminary data.</text>
</comment>
<dbReference type="GeneID" id="36545470"/>
<dbReference type="GO" id="GO:0030008">
    <property type="term" value="C:TRAPP complex"/>
    <property type="evidence" value="ECO:0007669"/>
    <property type="project" value="TreeGrafter"/>
</dbReference>
<dbReference type="Gene3D" id="1.25.40.10">
    <property type="entry name" value="Tetratricopeptide repeat domain"/>
    <property type="match status" value="1"/>
</dbReference>
<dbReference type="PANTHER" id="PTHR21581">
    <property type="entry name" value="D-ALANYL-D-ALANINE CARBOXYPEPTIDASE"/>
    <property type="match status" value="1"/>
</dbReference>
<feature type="compositionally biased region" description="Basic and acidic residues" evidence="1">
    <location>
        <begin position="1"/>
        <end position="10"/>
    </location>
</feature>
<dbReference type="Proteomes" id="UP000234254">
    <property type="component" value="Unassembled WGS sequence"/>
</dbReference>
<proteinExistence type="predicted"/>
<feature type="compositionally biased region" description="Polar residues" evidence="1">
    <location>
        <begin position="29"/>
        <end position="40"/>
    </location>
</feature>
<evidence type="ECO:0000313" key="3">
    <source>
        <dbReference type="Proteomes" id="UP000234254"/>
    </source>
</evidence>
<dbReference type="OrthoDB" id="428342at2759"/>
<dbReference type="AlphaFoldDB" id="A0A2I1DE73"/>
<dbReference type="PANTHER" id="PTHR21581:SF6">
    <property type="entry name" value="TRAFFICKING PROTEIN PARTICLE COMPLEX SUBUNIT 12"/>
    <property type="match status" value="1"/>
</dbReference>
<accession>A0A2I1DE73</accession>
<evidence type="ECO:0008006" key="4">
    <source>
        <dbReference type="Google" id="ProtNLM"/>
    </source>
</evidence>
<gene>
    <name evidence="2" type="ORF">P168DRAFT_294283</name>
</gene>
<organism evidence="2 3">
    <name type="scientific">Aspergillus campestris (strain IBT 28561)</name>
    <dbReference type="NCBI Taxonomy" id="1392248"/>
    <lineage>
        <taxon>Eukaryota</taxon>
        <taxon>Fungi</taxon>
        <taxon>Dikarya</taxon>
        <taxon>Ascomycota</taxon>
        <taxon>Pezizomycotina</taxon>
        <taxon>Eurotiomycetes</taxon>
        <taxon>Eurotiomycetidae</taxon>
        <taxon>Eurotiales</taxon>
        <taxon>Aspergillaceae</taxon>
        <taxon>Aspergillus</taxon>
        <taxon>Aspergillus subgen. Circumdati</taxon>
    </lineage>
</organism>